<evidence type="ECO:0000313" key="9">
    <source>
        <dbReference type="Proteomes" id="UP000230557"/>
    </source>
</evidence>
<dbReference type="GO" id="GO:0015935">
    <property type="term" value="C:small ribosomal subunit"/>
    <property type="evidence" value="ECO:0007669"/>
    <property type="project" value="TreeGrafter"/>
</dbReference>
<protein>
    <recommendedName>
        <fullName evidence="6 7">Small ribosomal subunit protein bS20</fullName>
    </recommendedName>
</protein>
<evidence type="ECO:0000256" key="2">
    <source>
        <dbReference type="ARBA" id="ARBA00022730"/>
    </source>
</evidence>
<dbReference type="NCBIfam" id="TIGR00029">
    <property type="entry name" value="S20"/>
    <property type="match status" value="1"/>
</dbReference>
<evidence type="ECO:0000256" key="5">
    <source>
        <dbReference type="ARBA" id="ARBA00023274"/>
    </source>
</evidence>
<dbReference type="Pfam" id="PF01649">
    <property type="entry name" value="Ribosomal_S20p"/>
    <property type="match status" value="1"/>
</dbReference>
<dbReference type="GO" id="GO:0006412">
    <property type="term" value="P:translation"/>
    <property type="evidence" value="ECO:0007669"/>
    <property type="project" value="UniProtKB-UniRule"/>
</dbReference>
<proteinExistence type="inferred from homology"/>
<dbReference type="EMBL" id="PFAJ01000029">
    <property type="protein sequence ID" value="PIR97314.1"/>
    <property type="molecule type" value="Genomic_DNA"/>
</dbReference>
<evidence type="ECO:0000256" key="4">
    <source>
        <dbReference type="ARBA" id="ARBA00022980"/>
    </source>
</evidence>
<evidence type="ECO:0000256" key="3">
    <source>
        <dbReference type="ARBA" id="ARBA00022884"/>
    </source>
</evidence>
<dbReference type="PANTHER" id="PTHR33398:SF1">
    <property type="entry name" value="SMALL RIBOSOMAL SUBUNIT PROTEIN BS20C"/>
    <property type="match status" value="1"/>
</dbReference>
<dbReference type="InterPro" id="IPR036510">
    <property type="entry name" value="Ribosomal_bS20_sf"/>
</dbReference>
<accession>A0A2H0VDW2</accession>
<dbReference type="Proteomes" id="UP000230557">
    <property type="component" value="Unassembled WGS sequence"/>
</dbReference>
<dbReference type="GO" id="GO:0005829">
    <property type="term" value="C:cytosol"/>
    <property type="evidence" value="ECO:0007669"/>
    <property type="project" value="TreeGrafter"/>
</dbReference>
<evidence type="ECO:0000256" key="7">
    <source>
        <dbReference type="HAMAP-Rule" id="MF_00500"/>
    </source>
</evidence>
<comment type="caution">
    <text evidence="8">The sequence shown here is derived from an EMBL/GenBank/DDBJ whole genome shotgun (WGS) entry which is preliminary data.</text>
</comment>
<dbReference type="GO" id="GO:0070181">
    <property type="term" value="F:small ribosomal subunit rRNA binding"/>
    <property type="evidence" value="ECO:0007669"/>
    <property type="project" value="TreeGrafter"/>
</dbReference>
<evidence type="ECO:0000313" key="8">
    <source>
        <dbReference type="EMBL" id="PIR97314.1"/>
    </source>
</evidence>
<evidence type="ECO:0000256" key="1">
    <source>
        <dbReference type="ARBA" id="ARBA00007634"/>
    </source>
</evidence>
<keyword evidence="3 7" id="KW-0694">RNA-binding</keyword>
<dbReference type="InterPro" id="IPR002583">
    <property type="entry name" value="Ribosomal_bS20"/>
</dbReference>
<keyword evidence="4 7" id="KW-0689">Ribosomal protein</keyword>
<keyword evidence="5 7" id="KW-0687">Ribonucleoprotein</keyword>
<sequence length="87" mass="9922">MPNLKSSIKAMRVSGRRREINDKIKDKFKQAIKEFRKAVASNKIKEAQEAMKKSMSALDKAVKKHTIHKNKASRLKSRMATALAKLK</sequence>
<dbReference type="PANTHER" id="PTHR33398">
    <property type="entry name" value="30S RIBOSOMAL PROTEIN S20"/>
    <property type="match status" value="1"/>
</dbReference>
<name>A0A2H0VDW2_9BACT</name>
<gene>
    <name evidence="7 8" type="primary">rpsT</name>
    <name evidence="8" type="ORF">COT91_02165</name>
</gene>
<dbReference type="Gene3D" id="1.20.58.110">
    <property type="entry name" value="Ribosomal protein S20"/>
    <property type="match status" value="1"/>
</dbReference>
<evidence type="ECO:0000256" key="6">
    <source>
        <dbReference type="ARBA" id="ARBA00035136"/>
    </source>
</evidence>
<dbReference type="GO" id="GO:0003735">
    <property type="term" value="F:structural constituent of ribosome"/>
    <property type="evidence" value="ECO:0007669"/>
    <property type="project" value="InterPro"/>
</dbReference>
<reference evidence="9" key="1">
    <citation type="submission" date="2017-09" db="EMBL/GenBank/DDBJ databases">
        <title>Depth-based differentiation of microbial function through sediment-hosted aquifers and enrichment of novel symbionts in the deep terrestrial subsurface.</title>
        <authorList>
            <person name="Probst A.J."/>
            <person name="Ladd B."/>
            <person name="Jarett J.K."/>
            <person name="Geller-Mcgrath D.E."/>
            <person name="Sieber C.M.K."/>
            <person name="Emerson J.B."/>
            <person name="Anantharaman K."/>
            <person name="Thomas B.C."/>
            <person name="Malmstrom R."/>
            <person name="Stieglmeier M."/>
            <person name="Klingl A."/>
            <person name="Woyke T."/>
            <person name="Ryan C.M."/>
            <person name="Banfield J.F."/>
        </authorList>
    </citation>
    <scope>NUCLEOTIDE SEQUENCE [LARGE SCALE GENOMIC DNA]</scope>
</reference>
<keyword evidence="2 7" id="KW-0699">rRNA-binding</keyword>
<dbReference type="SUPFAM" id="SSF46992">
    <property type="entry name" value="Ribosomal protein S20"/>
    <property type="match status" value="1"/>
</dbReference>
<dbReference type="HAMAP" id="MF_00500">
    <property type="entry name" value="Ribosomal_bS20"/>
    <property type="match status" value="1"/>
</dbReference>
<comment type="function">
    <text evidence="7">Binds directly to 16S ribosomal RNA.</text>
</comment>
<comment type="similarity">
    <text evidence="1 7">Belongs to the bacterial ribosomal protein bS20 family.</text>
</comment>
<organism evidence="8 9">
    <name type="scientific">Candidatus Doudnabacteria bacterium CG10_big_fil_rev_8_21_14_0_10_41_10</name>
    <dbReference type="NCBI Taxonomy" id="1974551"/>
    <lineage>
        <taxon>Bacteria</taxon>
        <taxon>Candidatus Doudnaibacteriota</taxon>
    </lineage>
</organism>
<dbReference type="AlphaFoldDB" id="A0A2H0VDW2"/>